<name>A0A3B0VR09_9ZZZZ</name>
<evidence type="ECO:0008006" key="2">
    <source>
        <dbReference type="Google" id="ProtNLM"/>
    </source>
</evidence>
<dbReference type="EMBL" id="UOEY01000112">
    <property type="protein sequence ID" value="VAW40877.1"/>
    <property type="molecule type" value="Genomic_DNA"/>
</dbReference>
<dbReference type="Pfam" id="PF04351">
    <property type="entry name" value="PilP"/>
    <property type="match status" value="1"/>
</dbReference>
<reference evidence="1" key="1">
    <citation type="submission" date="2018-06" db="EMBL/GenBank/DDBJ databases">
        <authorList>
            <person name="Zhirakovskaya E."/>
        </authorList>
    </citation>
    <scope>NUCLEOTIDE SEQUENCE</scope>
</reference>
<evidence type="ECO:0000313" key="1">
    <source>
        <dbReference type="EMBL" id="VAW40877.1"/>
    </source>
</evidence>
<accession>A0A3B0VR09</accession>
<sequence length="173" mass="19166">MHKHLPSITIILVFGLLAGLCFVSPGRATPKTKDAEQIVQPIPPPAWMKPDHFKYIMEGRPDPFVPFIEPKVVTKINPDEIVEEKGNLTGMQQFEPGQLTLVAVLFTDGKKMAMVEDVTGKGYVITKGNLIGRHGIVSRIDKRRVVITETAHTRSGKAIISTIVMRLNQEGDQ</sequence>
<protein>
    <recommendedName>
        <fullName evidence="2">Type IV pilus biogenesis protein PilP</fullName>
    </recommendedName>
</protein>
<dbReference type="AlphaFoldDB" id="A0A3B0VR09"/>
<dbReference type="InterPro" id="IPR007446">
    <property type="entry name" value="PilP"/>
</dbReference>
<proteinExistence type="predicted"/>
<dbReference type="Gene3D" id="2.30.30.830">
    <property type="match status" value="1"/>
</dbReference>
<gene>
    <name evidence="1" type="ORF">MNBD_DELTA04-1054</name>
</gene>
<organism evidence="1">
    <name type="scientific">hydrothermal vent metagenome</name>
    <dbReference type="NCBI Taxonomy" id="652676"/>
    <lineage>
        <taxon>unclassified sequences</taxon>
        <taxon>metagenomes</taxon>
        <taxon>ecological metagenomes</taxon>
    </lineage>
</organism>